<organism evidence="1 2">
    <name type="scientific">Megaselia scalaris</name>
    <name type="common">Humpbacked fly</name>
    <name type="synonym">Phora scalaris</name>
    <dbReference type="NCBI Taxonomy" id="36166"/>
    <lineage>
        <taxon>Eukaryota</taxon>
        <taxon>Metazoa</taxon>
        <taxon>Ecdysozoa</taxon>
        <taxon>Arthropoda</taxon>
        <taxon>Hexapoda</taxon>
        <taxon>Insecta</taxon>
        <taxon>Pterygota</taxon>
        <taxon>Neoptera</taxon>
        <taxon>Endopterygota</taxon>
        <taxon>Diptera</taxon>
        <taxon>Brachycera</taxon>
        <taxon>Muscomorpha</taxon>
        <taxon>Platypezoidea</taxon>
        <taxon>Phoridae</taxon>
        <taxon>Megaseliini</taxon>
        <taxon>Megaselia</taxon>
    </lineage>
</organism>
<accession>T1GPW8</accession>
<dbReference type="EMBL" id="CAQQ02014393">
    <property type="status" value="NOT_ANNOTATED_CDS"/>
    <property type="molecule type" value="Genomic_DNA"/>
</dbReference>
<dbReference type="AlphaFoldDB" id="T1GPW8"/>
<evidence type="ECO:0000313" key="1">
    <source>
        <dbReference type="EnsemblMetazoa" id="MESCA005663-PA"/>
    </source>
</evidence>
<keyword evidence="2" id="KW-1185">Reference proteome</keyword>
<protein>
    <submittedName>
        <fullName evidence="1">Uncharacterized protein</fullName>
    </submittedName>
</protein>
<dbReference type="EMBL" id="CAQQ02014392">
    <property type="status" value="NOT_ANNOTATED_CDS"/>
    <property type="molecule type" value="Genomic_DNA"/>
</dbReference>
<proteinExistence type="predicted"/>
<reference evidence="1" key="2">
    <citation type="submission" date="2015-06" db="UniProtKB">
        <authorList>
            <consortium name="EnsemblMetazoa"/>
        </authorList>
    </citation>
    <scope>IDENTIFICATION</scope>
</reference>
<dbReference type="EnsemblMetazoa" id="MESCA005663-RA">
    <property type="protein sequence ID" value="MESCA005663-PA"/>
    <property type="gene ID" value="MESCA005663"/>
</dbReference>
<name>T1GPW8_MEGSC</name>
<dbReference type="HOGENOM" id="CLU_2796889_0_0_1"/>
<dbReference type="Proteomes" id="UP000015102">
    <property type="component" value="Unassembled WGS sequence"/>
</dbReference>
<evidence type="ECO:0000313" key="2">
    <source>
        <dbReference type="Proteomes" id="UP000015102"/>
    </source>
</evidence>
<sequence>MNGQTLKRAQNAFYTCKKVFGTMWGRKPHMMHWYIRYPLNPKVSACSLPPTNPAIYWNMMSHSKSQYF</sequence>
<reference evidence="2" key="1">
    <citation type="submission" date="2013-02" db="EMBL/GenBank/DDBJ databases">
        <authorList>
            <person name="Hughes D."/>
        </authorList>
    </citation>
    <scope>NUCLEOTIDE SEQUENCE</scope>
    <source>
        <strain>Durham</strain>
        <strain evidence="2">NC isolate 2 -- Noor lab</strain>
    </source>
</reference>